<dbReference type="AlphaFoldDB" id="A0A8S1JDL7"/>
<sequence>MLLVGCGGRLFGIPSAAFGKDLLRLGTRCVVVSCFCTVVSSALPLITFGRPGHVCLQVLRGMFDTFPGMLGECYVLSQAALPSFLTNMCSAVVDVPCPTT</sequence>
<accession>A0A8S1JDL7</accession>
<keyword evidence="2" id="KW-1185">Reference proteome</keyword>
<comment type="caution">
    <text evidence="1">The sequence shown here is derived from an EMBL/GenBank/DDBJ whole genome shotgun (WGS) entry which is preliminary data.</text>
</comment>
<proteinExistence type="predicted"/>
<gene>
    <name evidence="1" type="ORF">OSTQU699_LOCUS9671</name>
</gene>
<evidence type="ECO:0000313" key="1">
    <source>
        <dbReference type="EMBL" id="CAD7704316.1"/>
    </source>
</evidence>
<evidence type="ECO:0000313" key="2">
    <source>
        <dbReference type="Proteomes" id="UP000708148"/>
    </source>
</evidence>
<dbReference type="EMBL" id="CAJHUC010002750">
    <property type="protein sequence ID" value="CAD7704316.1"/>
    <property type="molecule type" value="Genomic_DNA"/>
</dbReference>
<protein>
    <submittedName>
        <fullName evidence="1">Uncharacterized protein</fullName>
    </submittedName>
</protein>
<dbReference type="Proteomes" id="UP000708148">
    <property type="component" value="Unassembled WGS sequence"/>
</dbReference>
<reference evidence="1" key="1">
    <citation type="submission" date="2020-12" db="EMBL/GenBank/DDBJ databases">
        <authorList>
            <person name="Iha C."/>
        </authorList>
    </citation>
    <scope>NUCLEOTIDE SEQUENCE</scope>
</reference>
<name>A0A8S1JDL7_9CHLO</name>
<organism evidence="1 2">
    <name type="scientific">Ostreobium quekettii</name>
    <dbReference type="NCBI Taxonomy" id="121088"/>
    <lineage>
        <taxon>Eukaryota</taxon>
        <taxon>Viridiplantae</taxon>
        <taxon>Chlorophyta</taxon>
        <taxon>core chlorophytes</taxon>
        <taxon>Ulvophyceae</taxon>
        <taxon>TCBD clade</taxon>
        <taxon>Bryopsidales</taxon>
        <taxon>Ostreobineae</taxon>
        <taxon>Ostreobiaceae</taxon>
        <taxon>Ostreobium</taxon>
    </lineage>
</organism>